<sequence length="234" mass="26091">MQKTVLVAGSHGTIGRAIIDTLRCQGYHVISISRHGDPSDEHLCVDMTDQGNVKRITGFLTPHISTLYGVIQCAGVLHNQTYQPEKNLMQLDEAWLHESMRINVLPSVVLAQALSPLLNRKSSVRWISLSAKVGSIEDNGLGGWYSYRMSKAALNMFIKNLAIEWGRKSPESSVIAMHPGTTPSDLSEPFTKNWPKEKLYYPEMTASRIVSLFTSMTASDSGQLYHHDHSVIPW</sequence>
<organism evidence="1 2">
    <name type="scientific">Enterovibrio norvegicus DSM 15893</name>
    <dbReference type="NCBI Taxonomy" id="1121869"/>
    <lineage>
        <taxon>Bacteria</taxon>
        <taxon>Pseudomonadati</taxon>
        <taxon>Pseudomonadota</taxon>
        <taxon>Gammaproteobacteria</taxon>
        <taxon>Vibrionales</taxon>
        <taxon>Vibrionaceae</taxon>
        <taxon>Enterovibrio</taxon>
    </lineage>
</organism>
<dbReference type="Pfam" id="PF00106">
    <property type="entry name" value="adh_short"/>
    <property type="match status" value="1"/>
</dbReference>
<accession>A0A1I5JKX2</accession>
<dbReference type="OrthoDB" id="9785826at2"/>
<dbReference type="STRING" id="1121869.SAMN03084138_00266"/>
<evidence type="ECO:0000313" key="1">
    <source>
        <dbReference type="EMBL" id="SFO73385.1"/>
    </source>
</evidence>
<dbReference type="SUPFAM" id="SSF51735">
    <property type="entry name" value="NAD(P)-binding Rossmann-fold domains"/>
    <property type="match status" value="1"/>
</dbReference>
<dbReference type="InterPro" id="IPR002347">
    <property type="entry name" value="SDR_fam"/>
</dbReference>
<protein>
    <submittedName>
        <fullName evidence="1">NAD(P)-dependent dehydrogenase, short-chain alcohol dehydrogenase family</fullName>
    </submittedName>
</protein>
<proteinExistence type="predicted"/>
<dbReference type="PANTHER" id="PTHR43544:SF12">
    <property type="entry name" value="NAD(P)-BINDING ROSSMANN-FOLD SUPERFAMILY PROTEIN"/>
    <property type="match status" value="1"/>
</dbReference>
<dbReference type="InterPro" id="IPR051468">
    <property type="entry name" value="Fungal_SecMetab_SDRs"/>
</dbReference>
<dbReference type="InterPro" id="IPR036291">
    <property type="entry name" value="NAD(P)-bd_dom_sf"/>
</dbReference>
<dbReference type="RefSeq" id="WP_017015520.1">
    <property type="nucleotide sequence ID" value="NZ_FOWR01000001.1"/>
</dbReference>
<dbReference type="Proteomes" id="UP000182692">
    <property type="component" value="Unassembled WGS sequence"/>
</dbReference>
<dbReference type="GO" id="GO:0005737">
    <property type="term" value="C:cytoplasm"/>
    <property type="evidence" value="ECO:0007669"/>
    <property type="project" value="TreeGrafter"/>
</dbReference>
<dbReference type="Gene3D" id="3.40.50.720">
    <property type="entry name" value="NAD(P)-binding Rossmann-like Domain"/>
    <property type="match status" value="1"/>
</dbReference>
<dbReference type="GeneID" id="35873683"/>
<dbReference type="PRINTS" id="PR00081">
    <property type="entry name" value="GDHRDH"/>
</dbReference>
<dbReference type="AlphaFoldDB" id="A0A1I5JKX2"/>
<name>A0A1I5JKX2_9GAMM</name>
<dbReference type="GO" id="GO:0016491">
    <property type="term" value="F:oxidoreductase activity"/>
    <property type="evidence" value="ECO:0007669"/>
    <property type="project" value="TreeGrafter"/>
</dbReference>
<gene>
    <name evidence="1" type="ORF">SAMN03084138_00266</name>
</gene>
<reference evidence="1 2" key="1">
    <citation type="submission" date="2016-10" db="EMBL/GenBank/DDBJ databases">
        <authorList>
            <person name="de Groot N.N."/>
        </authorList>
    </citation>
    <scope>NUCLEOTIDE SEQUENCE [LARGE SCALE GENOMIC DNA]</scope>
    <source>
        <strain evidence="1 2">DSM 15893</strain>
    </source>
</reference>
<evidence type="ECO:0000313" key="2">
    <source>
        <dbReference type="Proteomes" id="UP000182692"/>
    </source>
</evidence>
<dbReference type="EMBL" id="FOWR01000001">
    <property type="protein sequence ID" value="SFO73385.1"/>
    <property type="molecule type" value="Genomic_DNA"/>
</dbReference>
<dbReference type="PANTHER" id="PTHR43544">
    <property type="entry name" value="SHORT-CHAIN DEHYDROGENASE/REDUCTASE"/>
    <property type="match status" value="1"/>
</dbReference>